<keyword evidence="6 7" id="KW-0472">Membrane</keyword>
<evidence type="ECO:0000313" key="10">
    <source>
        <dbReference type="Proteomes" id="UP000095651"/>
    </source>
</evidence>
<evidence type="ECO:0000256" key="4">
    <source>
        <dbReference type="ARBA" id="ARBA00022692"/>
    </source>
</evidence>
<evidence type="ECO:0000256" key="6">
    <source>
        <dbReference type="ARBA" id="ARBA00023136"/>
    </source>
</evidence>
<comment type="similarity">
    <text evidence="2">Belongs to the DedA family.</text>
</comment>
<dbReference type="Pfam" id="PF09335">
    <property type="entry name" value="VTT_dom"/>
    <property type="match status" value="1"/>
</dbReference>
<keyword evidence="3" id="KW-1003">Cell membrane</keyword>
<accession>A0A174E1Q5</accession>
<proteinExistence type="inferred from homology"/>
<feature type="domain" description="VTT" evidence="8">
    <location>
        <begin position="36"/>
        <end position="158"/>
    </location>
</feature>
<feature type="transmembrane region" description="Helical" evidence="7">
    <location>
        <begin position="143"/>
        <end position="161"/>
    </location>
</feature>
<evidence type="ECO:0000256" key="2">
    <source>
        <dbReference type="ARBA" id="ARBA00010792"/>
    </source>
</evidence>
<name>A0A174E1Q5_9FIRM</name>
<feature type="transmembrane region" description="Helical" evidence="7">
    <location>
        <begin position="50"/>
        <end position="71"/>
    </location>
</feature>
<dbReference type="PANTHER" id="PTHR42709">
    <property type="entry name" value="ALKALINE PHOSPHATASE LIKE PROTEIN"/>
    <property type="match status" value="1"/>
</dbReference>
<evidence type="ECO:0000259" key="8">
    <source>
        <dbReference type="Pfam" id="PF09335"/>
    </source>
</evidence>
<gene>
    <name evidence="9" type="primary">yqjA</name>
    <name evidence="9" type="ORF">ERS852407_02412</name>
</gene>
<sequence>MDIQALTQYFLQYGAVFIFVIVLLEYLNLPGFPAGVIMPLAGIWAARGQIGLGMALLLALAAGLLGSWILYGLGRLGGHVLLERYLKKFPAQRPVIEKNFAILERRGAIGIFISKLIPMVRTVISIPAGVIRMNFIKYSVSSALGIFVWNFFLIGAGYWLGDRAISLFS</sequence>
<evidence type="ECO:0000256" key="5">
    <source>
        <dbReference type="ARBA" id="ARBA00022989"/>
    </source>
</evidence>
<reference evidence="9 10" key="1">
    <citation type="submission" date="2015-09" db="EMBL/GenBank/DDBJ databases">
        <authorList>
            <consortium name="Pathogen Informatics"/>
        </authorList>
    </citation>
    <scope>NUCLEOTIDE SEQUENCE [LARGE SCALE GENOMIC DNA]</scope>
    <source>
        <strain evidence="9 10">2789STDY5608850</strain>
    </source>
</reference>
<dbReference type="EMBL" id="CYZE01000005">
    <property type="protein sequence ID" value="CUO30418.1"/>
    <property type="molecule type" value="Genomic_DNA"/>
</dbReference>
<evidence type="ECO:0000256" key="7">
    <source>
        <dbReference type="SAM" id="Phobius"/>
    </source>
</evidence>
<evidence type="ECO:0000256" key="3">
    <source>
        <dbReference type="ARBA" id="ARBA00022475"/>
    </source>
</evidence>
<keyword evidence="5 7" id="KW-1133">Transmembrane helix</keyword>
<evidence type="ECO:0000256" key="1">
    <source>
        <dbReference type="ARBA" id="ARBA00004651"/>
    </source>
</evidence>
<dbReference type="InterPro" id="IPR032816">
    <property type="entry name" value="VTT_dom"/>
</dbReference>
<feature type="transmembrane region" description="Helical" evidence="7">
    <location>
        <begin position="108"/>
        <end position="131"/>
    </location>
</feature>
<dbReference type="RefSeq" id="WP_055655341.1">
    <property type="nucleotide sequence ID" value="NZ_CABIXC010000005.1"/>
</dbReference>
<dbReference type="InterPro" id="IPR051311">
    <property type="entry name" value="DedA_domain"/>
</dbReference>
<keyword evidence="4 7" id="KW-0812">Transmembrane</keyword>
<protein>
    <submittedName>
        <fullName evidence="9">Alkaline phosphatase-like protein</fullName>
    </submittedName>
</protein>
<organism evidence="9 10">
    <name type="scientific">Hungatella hathewayi</name>
    <dbReference type="NCBI Taxonomy" id="154046"/>
    <lineage>
        <taxon>Bacteria</taxon>
        <taxon>Bacillati</taxon>
        <taxon>Bacillota</taxon>
        <taxon>Clostridia</taxon>
        <taxon>Lachnospirales</taxon>
        <taxon>Lachnospiraceae</taxon>
        <taxon>Hungatella</taxon>
    </lineage>
</organism>
<dbReference type="Proteomes" id="UP000095651">
    <property type="component" value="Unassembled WGS sequence"/>
</dbReference>
<feature type="transmembrane region" description="Helical" evidence="7">
    <location>
        <begin position="6"/>
        <end position="29"/>
    </location>
</feature>
<dbReference type="GO" id="GO:0005886">
    <property type="term" value="C:plasma membrane"/>
    <property type="evidence" value="ECO:0007669"/>
    <property type="project" value="UniProtKB-SubCell"/>
</dbReference>
<dbReference type="PANTHER" id="PTHR42709:SF6">
    <property type="entry name" value="UNDECAPRENYL PHOSPHATE TRANSPORTER A"/>
    <property type="match status" value="1"/>
</dbReference>
<comment type="subcellular location">
    <subcellularLocation>
        <location evidence="1">Cell membrane</location>
        <topology evidence="1">Multi-pass membrane protein</topology>
    </subcellularLocation>
</comment>
<evidence type="ECO:0000313" key="9">
    <source>
        <dbReference type="EMBL" id="CUO30418.1"/>
    </source>
</evidence>
<dbReference type="AlphaFoldDB" id="A0A174E1Q5"/>